<feature type="transmembrane region" description="Helical" evidence="7">
    <location>
        <begin position="403"/>
        <end position="423"/>
    </location>
</feature>
<dbReference type="InterPro" id="IPR004477">
    <property type="entry name" value="ComEC_N"/>
</dbReference>
<dbReference type="OrthoDB" id="7177610at2"/>
<dbReference type="PANTHER" id="PTHR30619">
    <property type="entry name" value="DNA INTERNALIZATION/COMPETENCE PROTEIN COMEC/REC2"/>
    <property type="match status" value="1"/>
</dbReference>
<sequence>MRPPRATATDLRLVPAALATWGSAWWLTAAEPETVVTGTVVSTALVTLLGALLLVDRRPRRVPATRVPALGPPRVRTRGPRTPGRRWLAQGALVAACVLAVLLTGTVHLVERDRGGGADLAAQGATVEVVGRVVSEPETVTNPWSGAADSVRTTLALHALEGRGAATPAGGQIDVLAGLAWGDLAYGSEVRASGTLLPADPGDKAVAMLVATGPPAVTSAPTPALGVVNTLRADLLTVSDGLPADARALLPGVAVGDTSRIDDELDEALKTTGLTHVTAVSGGHFAIVVATVTALCATARAPRQVRVVVTGAVMAGFVLLVHPDPSVLRAAAMGVVGLVGIGLGRPSRALPALAAVVVVLLVLDPWLARSYGFVLSSVATAALVLGTQPVARRLTPWVGKVIAFALAVPLTAQLACAPVLVLLDPSVATYAVPANLVAAPALVPATVLGVLATLVAPWFPGAGVVLAWPAGLASWWIAAVARFFADLPGARLPWPGGTGGAAALAVLTVVGLVLVWRWRWVAGLVGVRVPWSRGSGWPHAWRTAVRANVREAFAARRRRATLRLLVAWAVLAALVAGCVASAWPRWIAPAGRDVPADWVVAACDVGQGDGLVVRTGAGRGLMVDVGPAGPAGGRCLDELGIERIDLLVLTHFHADHVGGLDAVLDGRQVDRALVTGLGDPAGQAGRVLDDLGDRGVPVEVAQAGTGGVLGDVSWEVLQAGLGTASHDTAPRLGRGRAALAEADGGANDASIALLVTTPQLTLAALGDLEDAGQEALDRTLRARAGGAAVDVVKVAHHGSRVQSARLAATLSPAAAIVSSGENTYGHPTDAALDLYESVGAAVLRTDRCGTFALVVRDGALAVAGCDDD</sequence>
<dbReference type="InterPro" id="IPR052159">
    <property type="entry name" value="Competence_DNA_uptake"/>
</dbReference>
<proteinExistence type="predicted"/>
<dbReference type="NCBIfam" id="TIGR00360">
    <property type="entry name" value="ComEC_N-term"/>
    <property type="match status" value="1"/>
</dbReference>
<feature type="transmembrane region" description="Helical" evidence="7">
    <location>
        <begin position="35"/>
        <end position="55"/>
    </location>
</feature>
<feature type="domain" description="Metallo-beta-lactamase" evidence="8">
    <location>
        <begin position="607"/>
        <end position="796"/>
    </location>
</feature>
<evidence type="ECO:0000256" key="6">
    <source>
        <dbReference type="SAM" id="MobiDB-lite"/>
    </source>
</evidence>
<feature type="transmembrane region" description="Helical" evidence="7">
    <location>
        <begin position="564"/>
        <end position="583"/>
    </location>
</feature>
<evidence type="ECO:0000313" key="12">
    <source>
        <dbReference type="Proteomes" id="UP000290517"/>
    </source>
</evidence>
<dbReference type="InterPro" id="IPR036866">
    <property type="entry name" value="RibonucZ/Hydroxyglut_hydro"/>
</dbReference>
<dbReference type="EMBL" id="SDJQ01000001">
    <property type="protein sequence ID" value="RXR36661.1"/>
    <property type="molecule type" value="Genomic_DNA"/>
</dbReference>
<accession>A0A4Q1L1S0</accession>
<organism evidence="10 11">
    <name type="scientific">Oerskovia turbata</name>
    <dbReference type="NCBI Taxonomy" id="1713"/>
    <lineage>
        <taxon>Bacteria</taxon>
        <taxon>Bacillati</taxon>
        <taxon>Actinomycetota</taxon>
        <taxon>Actinomycetes</taxon>
        <taxon>Micrococcales</taxon>
        <taxon>Cellulomonadaceae</taxon>
        <taxon>Oerskovia</taxon>
    </lineage>
</organism>
<gene>
    <name evidence="9" type="ORF">EQW73_07365</name>
    <name evidence="10" type="ORF">EQW78_00420</name>
</gene>
<reference evidence="11 12" key="1">
    <citation type="submission" date="2019-01" db="EMBL/GenBank/DDBJ databases">
        <title>Oerskovia turbata Genome sequencing and assembly.</title>
        <authorList>
            <person name="Dou T."/>
        </authorList>
    </citation>
    <scope>NUCLEOTIDE SEQUENCE [LARGE SCALE GENOMIC DNA]</scope>
    <source>
        <strain evidence="10 11">JCM12123</strain>
        <strain evidence="9 12">JCM3160</strain>
    </source>
</reference>
<feature type="transmembrane region" description="Helical" evidence="7">
    <location>
        <begin position="466"/>
        <end position="485"/>
    </location>
</feature>
<evidence type="ECO:0000313" key="9">
    <source>
        <dbReference type="EMBL" id="RXR26159.1"/>
    </source>
</evidence>
<feature type="transmembrane region" description="Helical" evidence="7">
    <location>
        <begin position="373"/>
        <end position="391"/>
    </location>
</feature>
<keyword evidence="5 7" id="KW-0472">Membrane</keyword>
<dbReference type="AlphaFoldDB" id="A0A4Q1L1S0"/>
<feature type="transmembrane region" description="Helical" evidence="7">
    <location>
        <begin position="435"/>
        <end position="459"/>
    </location>
</feature>
<keyword evidence="12" id="KW-1185">Reference proteome</keyword>
<evidence type="ECO:0000256" key="4">
    <source>
        <dbReference type="ARBA" id="ARBA00022989"/>
    </source>
</evidence>
<dbReference type="InterPro" id="IPR035681">
    <property type="entry name" value="ComA-like_MBL"/>
</dbReference>
<feature type="transmembrane region" description="Helical" evidence="7">
    <location>
        <begin position="12"/>
        <end position="29"/>
    </location>
</feature>
<dbReference type="Pfam" id="PF00753">
    <property type="entry name" value="Lactamase_B"/>
    <property type="match status" value="1"/>
</dbReference>
<name>A0A4Q1L1S0_9CELL</name>
<dbReference type="CDD" id="cd07731">
    <property type="entry name" value="ComA-like_MBL-fold"/>
    <property type="match status" value="1"/>
</dbReference>
<evidence type="ECO:0000259" key="8">
    <source>
        <dbReference type="SMART" id="SM00849"/>
    </source>
</evidence>
<feature type="transmembrane region" description="Helical" evidence="7">
    <location>
        <begin position="274"/>
        <end position="297"/>
    </location>
</feature>
<dbReference type="RefSeq" id="WP_030151632.1">
    <property type="nucleotide sequence ID" value="NZ_SDJQ01000001.1"/>
</dbReference>
<dbReference type="GO" id="GO:0005886">
    <property type="term" value="C:plasma membrane"/>
    <property type="evidence" value="ECO:0007669"/>
    <property type="project" value="UniProtKB-SubCell"/>
</dbReference>
<protein>
    <submittedName>
        <fullName evidence="10">ComEC/Rec2 family competence protein</fullName>
    </submittedName>
</protein>
<comment type="subcellular location">
    <subcellularLocation>
        <location evidence="1">Cell membrane</location>
        <topology evidence="1">Multi-pass membrane protein</topology>
    </subcellularLocation>
</comment>
<dbReference type="SUPFAM" id="SSF56281">
    <property type="entry name" value="Metallo-hydrolase/oxidoreductase"/>
    <property type="match status" value="1"/>
</dbReference>
<dbReference type="PANTHER" id="PTHR30619:SF1">
    <property type="entry name" value="RECOMBINATION PROTEIN 2"/>
    <property type="match status" value="1"/>
</dbReference>
<comment type="caution">
    <text evidence="10">The sequence shown here is derived from an EMBL/GenBank/DDBJ whole genome shotgun (WGS) entry which is preliminary data.</text>
</comment>
<evidence type="ECO:0000256" key="2">
    <source>
        <dbReference type="ARBA" id="ARBA00022475"/>
    </source>
</evidence>
<evidence type="ECO:0000256" key="3">
    <source>
        <dbReference type="ARBA" id="ARBA00022692"/>
    </source>
</evidence>
<feature type="transmembrane region" description="Helical" evidence="7">
    <location>
        <begin position="304"/>
        <end position="321"/>
    </location>
</feature>
<dbReference type="Proteomes" id="UP000290517">
    <property type="component" value="Unassembled WGS sequence"/>
</dbReference>
<keyword evidence="4 7" id="KW-1133">Transmembrane helix</keyword>
<feature type="transmembrane region" description="Helical" evidence="7">
    <location>
        <begin position="87"/>
        <end position="110"/>
    </location>
</feature>
<dbReference type="Gene3D" id="3.60.15.10">
    <property type="entry name" value="Ribonuclease Z/Hydroxyacylglutathione hydrolase-like"/>
    <property type="match status" value="1"/>
</dbReference>
<feature type="transmembrane region" description="Helical" evidence="7">
    <location>
        <begin position="350"/>
        <end position="367"/>
    </location>
</feature>
<evidence type="ECO:0000256" key="1">
    <source>
        <dbReference type="ARBA" id="ARBA00004651"/>
    </source>
</evidence>
<evidence type="ECO:0000256" key="5">
    <source>
        <dbReference type="ARBA" id="ARBA00023136"/>
    </source>
</evidence>
<dbReference type="Proteomes" id="UP000289805">
    <property type="component" value="Unassembled WGS sequence"/>
</dbReference>
<dbReference type="InterPro" id="IPR001279">
    <property type="entry name" value="Metallo-B-lactamas"/>
</dbReference>
<evidence type="ECO:0000313" key="11">
    <source>
        <dbReference type="Proteomes" id="UP000289805"/>
    </source>
</evidence>
<feature type="region of interest" description="Disordered" evidence="6">
    <location>
        <begin position="64"/>
        <end position="83"/>
    </location>
</feature>
<feature type="transmembrane region" description="Helical" evidence="7">
    <location>
        <begin position="327"/>
        <end position="343"/>
    </location>
</feature>
<dbReference type="Pfam" id="PF03772">
    <property type="entry name" value="Competence"/>
    <property type="match status" value="1"/>
</dbReference>
<keyword evidence="3 7" id="KW-0812">Transmembrane</keyword>
<evidence type="ECO:0000256" key="7">
    <source>
        <dbReference type="SAM" id="Phobius"/>
    </source>
</evidence>
<evidence type="ECO:0000313" key="10">
    <source>
        <dbReference type="EMBL" id="RXR36661.1"/>
    </source>
</evidence>
<dbReference type="SMART" id="SM00849">
    <property type="entry name" value="Lactamase_B"/>
    <property type="match status" value="1"/>
</dbReference>
<dbReference type="STRING" id="1713.GCA_000718325_02120"/>
<dbReference type="EMBL" id="SDJR01000004">
    <property type="protein sequence ID" value="RXR26159.1"/>
    <property type="molecule type" value="Genomic_DNA"/>
</dbReference>
<feature type="transmembrane region" description="Helical" evidence="7">
    <location>
        <begin position="497"/>
        <end position="518"/>
    </location>
</feature>
<keyword evidence="2" id="KW-1003">Cell membrane</keyword>